<dbReference type="PANTHER" id="PTHR34069">
    <property type="entry name" value="3-OXOACYL-[ACYL-CARRIER-PROTEIN] SYNTHASE 3"/>
    <property type="match status" value="1"/>
</dbReference>
<organism evidence="5 6">
    <name type="scientific">Anaerosolibacter carboniphilus</name>
    <dbReference type="NCBI Taxonomy" id="1417629"/>
    <lineage>
        <taxon>Bacteria</taxon>
        <taxon>Bacillati</taxon>
        <taxon>Bacillota</taxon>
        <taxon>Clostridia</taxon>
        <taxon>Peptostreptococcales</taxon>
        <taxon>Thermotaleaceae</taxon>
        <taxon>Anaerosolibacter</taxon>
    </lineage>
</organism>
<evidence type="ECO:0000313" key="5">
    <source>
        <dbReference type="EMBL" id="MBB6216427.1"/>
    </source>
</evidence>
<dbReference type="GO" id="GO:0033818">
    <property type="term" value="F:beta-ketoacyl-acyl-carrier-protein synthase III activity"/>
    <property type="evidence" value="ECO:0007669"/>
    <property type="project" value="UniProtKB-EC"/>
</dbReference>
<dbReference type="GO" id="GO:0044550">
    <property type="term" value="P:secondary metabolite biosynthetic process"/>
    <property type="evidence" value="ECO:0007669"/>
    <property type="project" value="TreeGrafter"/>
</dbReference>
<feature type="domain" description="Beta-ketoacyl-[acyl-carrier-protein] synthase III C-terminal" evidence="3">
    <location>
        <begin position="242"/>
        <end position="331"/>
    </location>
</feature>
<dbReference type="Gene3D" id="3.40.47.10">
    <property type="match status" value="1"/>
</dbReference>
<dbReference type="EMBL" id="JACHEN010000014">
    <property type="protein sequence ID" value="MBB6216427.1"/>
    <property type="molecule type" value="Genomic_DNA"/>
</dbReference>
<dbReference type="Pfam" id="PF08545">
    <property type="entry name" value="ACP_syn_III"/>
    <property type="match status" value="1"/>
</dbReference>
<keyword evidence="1 5" id="KW-0808">Transferase</keyword>
<dbReference type="GO" id="GO:0004315">
    <property type="term" value="F:3-oxoacyl-[acyl-carrier-protein] synthase activity"/>
    <property type="evidence" value="ECO:0007669"/>
    <property type="project" value="InterPro"/>
</dbReference>
<evidence type="ECO:0000259" key="3">
    <source>
        <dbReference type="Pfam" id="PF08541"/>
    </source>
</evidence>
<keyword evidence="6" id="KW-1185">Reference proteome</keyword>
<dbReference type="AlphaFoldDB" id="A0A841KSN1"/>
<evidence type="ECO:0000256" key="2">
    <source>
        <dbReference type="ARBA" id="ARBA00023315"/>
    </source>
</evidence>
<evidence type="ECO:0000259" key="4">
    <source>
        <dbReference type="Pfam" id="PF08545"/>
    </source>
</evidence>
<comment type="caution">
    <text evidence="5">The sequence shown here is derived from an EMBL/GenBank/DDBJ whole genome shotgun (WGS) entry which is preliminary data.</text>
</comment>
<dbReference type="RefSeq" id="WP_184310961.1">
    <property type="nucleotide sequence ID" value="NZ_JACHEN010000014.1"/>
</dbReference>
<dbReference type="Pfam" id="PF08541">
    <property type="entry name" value="ACP_syn_III_C"/>
    <property type="match status" value="1"/>
</dbReference>
<name>A0A841KSN1_9FIRM</name>
<gene>
    <name evidence="5" type="ORF">HNQ80_002527</name>
</gene>
<dbReference type="InterPro" id="IPR013751">
    <property type="entry name" value="ACP_syn_III_N"/>
</dbReference>
<dbReference type="PANTHER" id="PTHR34069:SF2">
    <property type="entry name" value="BETA-KETOACYL-[ACYL-CARRIER-PROTEIN] SYNTHASE III"/>
    <property type="match status" value="1"/>
</dbReference>
<evidence type="ECO:0000256" key="1">
    <source>
        <dbReference type="ARBA" id="ARBA00022679"/>
    </source>
</evidence>
<dbReference type="SUPFAM" id="SSF53901">
    <property type="entry name" value="Thiolase-like"/>
    <property type="match status" value="1"/>
</dbReference>
<evidence type="ECO:0000313" key="6">
    <source>
        <dbReference type="Proteomes" id="UP000579281"/>
    </source>
</evidence>
<reference evidence="5 6" key="1">
    <citation type="submission" date="2020-08" db="EMBL/GenBank/DDBJ databases">
        <title>Genomic Encyclopedia of Type Strains, Phase IV (KMG-IV): sequencing the most valuable type-strain genomes for metagenomic binning, comparative biology and taxonomic classification.</title>
        <authorList>
            <person name="Goeker M."/>
        </authorList>
    </citation>
    <scope>NUCLEOTIDE SEQUENCE [LARGE SCALE GENOMIC DNA]</scope>
    <source>
        <strain evidence="5 6">DSM 103526</strain>
    </source>
</reference>
<protein>
    <submittedName>
        <fullName evidence="5">3-oxoacyl-[acyl-carrier-protein] synthase-3</fullName>
        <ecNumber evidence="5">2.3.1.180</ecNumber>
    </submittedName>
</protein>
<accession>A0A841KSN1</accession>
<dbReference type="NCBIfam" id="NF006829">
    <property type="entry name" value="PRK09352.1"/>
    <property type="match status" value="1"/>
</dbReference>
<dbReference type="GO" id="GO:0006633">
    <property type="term" value="P:fatty acid biosynthetic process"/>
    <property type="evidence" value="ECO:0007669"/>
    <property type="project" value="InterPro"/>
</dbReference>
<dbReference type="Proteomes" id="UP000579281">
    <property type="component" value="Unassembled WGS sequence"/>
</dbReference>
<feature type="domain" description="Beta-ketoacyl-[acyl-carrier-protein] synthase III N-terminal" evidence="4">
    <location>
        <begin position="111"/>
        <end position="190"/>
    </location>
</feature>
<dbReference type="InterPro" id="IPR016039">
    <property type="entry name" value="Thiolase-like"/>
</dbReference>
<dbReference type="EC" id="2.3.1.180" evidence="5"/>
<dbReference type="CDD" id="cd00830">
    <property type="entry name" value="KAS_III"/>
    <property type="match status" value="1"/>
</dbReference>
<keyword evidence="2 5" id="KW-0012">Acyltransferase</keyword>
<sequence>MKSNDYGVGIIGTGKYIPKKIISNKQIEEWAGIPAKTIIEKTGVENRYIIEEGETASGISTISAQKALEMASIKSEQLDLILGCTFSGDYVYPAMACKIQEQLEAWNAGAFDIMANCTGFQVGLGVASDRMYCDPNIKFSLVVGTAVQSKYIKWNDPNTAMYFGDGSGAAILGQVPAGYGILANEIMSNGRVYEAVRLRGGGSSYPIRENNVSDGLQYYEMNGMEVWKQVIQYQPIVIKKVLEKINKKIEDVDFFIFHQANLRLIEYLMARMKQPMSKTYTNIADIGNTADASLAIALCEAVEKGLIKRGDLVVITGVGAGFTFGATAMRWY</sequence>
<dbReference type="InterPro" id="IPR013747">
    <property type="entry name" value="ACP_syn_III_C"/>
</dbReference>
<proteinExistence type="predicted"/>